<protein>
    <submittedName>
        <fullName evidence="1">Uncharacterized protein</fullName>
    </submittedName>
</protein>
<proteinExistence type="predicted"/>
<reference evidence="1 2" key="1">
    <citation type="submission" date="2018-07" db="EMBL/GenBank/DDBJ databases">
        <title>Motiliproteus coralliicola sp. nov., a bacterium isolated from Coral.</title>
        <authorList>
            <person name="Wang G."/>
        </authorList>
    </citation>
    <scope>NUCLEOTIDE SEQUENCE [LARGE SCALE GENOMIC DNA]</scope>
    <source>
        <strain evidence="1 2">C34</strain>
    </source>
</reference>
<gene>
    <name evidence="1" type="ORF">DV711_04140</name>
</gene>
<dbReference type="Proteomes" id="UP000253769">
    <property type="component" value="Unassembled WGS sequence"/>
</dbReference>
<evidence type="ECO:0000313" key="1">
    <source>
        <dbReference type="EMBL" id="RDE24781.1"/>
    </source>
</evidence>
<keyword evidence="2" id="KW-1185">Reference proteome</keyword>
<organism evidence="1 2">
    <name type="scientific">Motiliproteus coralliicola</name>
    <dbReference type="NCBI Taxonomy" id="2283196"/>
    <lineage>
        <taxon>Bacteria</taxon>
        <taxon>Pseudomonadati</taxon>
        <taxon>Pseudomonadota</taxon>
        <taxon>Gammaproteobacteria</taxon>
        <taxon>Oceanospirillales</taxon>
        <taxon>Oceanospirillaceae</taxon>
        <taxon>Motiliproteus</taxon>
    </lineage>
</organism>
<sequence length="224" mass="24239">MDKRSTDKSDQAVDLEKSSKRKLVKGIAAAPVIMALGHRPAFGQICTLSGFGSIQAGTHISHHPNYETTPCNTYSHGGWKTVLAGDPDWNVIAPITPFTPFSQALAGGRPPKLKKSLTYWSEGIKDSTYQELANYFLGGATYTPDNSDPILLEVLTNGKVLSREICNAFLNASFAAASGIPYFTPLQIIQLWNTGQAVTSSGELIPQTPLTDAELEALLKETYH</sequence>
<dbReference type="RefSeq" id="WP_114694372.1">
    <property type="nucleotide sequence ID" value="NZ_QQOH01000001.1"/>
</dbReference>
<name>A0A369WT72_9GAMM</name>
<comment type="caution">
    <text evidence="1">The sequence shown here is derived from an EMBL/GenBank/DDBJ whole genome shotgun (WGS) entry which is preliminary data.</text>
</comment>
<evidence type="ECO:0000313" key="2">
    <source>
        <dbReference type="Proteomes" id="UP000253769"/>
    </source>
</evidence>
<dbReference type="EMBL" id="QQOH01000001">
    <property type="protein sequence ID" value="RDE24781.1"/>
    <property type="molecule type" value="Genomic_DNA"/>
</dbReference>
<dbReference type="AlphaFoldDB" id="A0A369WT72"/>
<accession>A0A369WT72</accession>